<dbReference type="Gene3D" id="1.10.490.10">
    <property type="entry name" value="Globins"/>
    <property type="match status" value="1"/>
</dbReference>
<evidence type="ECO:0000256" key="2">
    <source>
        <dbReference type="ARBA" id="ARBA00022617"/>
    </source>
</evidence>
<proteinExistence type="predicted"/>
<evidence type="ECO:0000313" key="6">
    <source>
        <dbReference type="Proteomes" id="UP000539957"/>
    </source>
</evidence>
<dbReference type="GO" id="GO:0020037">
    <property type="term" value="F:heme binding"/>
    <property type="evidence" value="ECO:0007669"/>
    <property type="project" value="InterPro"/>
</dbReference>
<dbReference type="EMBL" id="JACHKY010000006">
    <property type="protein sequence ID" value="MBB4799531.1"/>
    <property type="molecule type" value="Genomic_DNA"/>
</dbReference>
<organism evidence="5 6">
    <name type="scientific">Brevundimonas bullata</name>
    <dbReference type="NCBI Taxonomy" id="13160"/>
    <lineage>
        <taxon>Bacteria</taxon>
        <taxon>Pseudomonadati</taxon>
        <taxon>Pseudomonadota</taxon>
        <taxon>Alphaproteobacteria</taxon>
        <taxon>Caulobacterales</taxon>
        <taxon>Caulobacteraceae</taxon>
        <taxon>Brevundimonas</taxon>
    </lineage>
</organism>
<dbReference type="Proteomes" id="UP000539957">
    <property type="component" value="Unassembled WGS sequence"/>
</dbReference>
<evidence type="ECO:0000256" key="4">
    <source>
        <dbReference type="ARBA" id="ARBA00023004"/>
    </source>
</evidence>
<dbReference type="Pfam" id="PF01152">
    <property type="entry name" value="Bac_globin"/>
    <property type="match status" value="1"/>
</dbReference>
<keyword evidence="3" id="KW-0479">Metal-binding</keyword>
<dbReference type="GO" id="GO:0019825">
    <property type="term" value="F:oxygen binding"/>
    <property type="evidence" value="ECO:0007669"/>
    <property type="project" value="InterPro"/>
</dbReference>
<dbReference type="InterPro" id="IPR001486">
    <property type="entry name" value="Hemoglobin_trunc"/>
</dbReference>
<dbReference type="InterPro" id="IPR012292">
    <property type="entry name" value="Globin/Proto"/>
</dbReference>
<dbReference type="AlphaFoldDB" id="A0A7W7N5M9"/>
<evidence type="ECO:0000256" key="1">
    <source>
        <dbReference type="ARBA" id="ARBA00022448"/>
    </source>
</evidence>
<keyword evidence="1" id="KW-0813">Transport</keyword>
<dbReference type="CDD" id="cd08916">
    <property type="entry name" value="TrHb3_P"/>
    <property type="match status" value="1"/>
</dbReference>
<sequence>MTAPDRTVAFRIDRPAPDRAEAAARRAAAVQRIRDETGIDETLIDALVEGFYARVRNDDVIGPIFAERISDWGPHLAQMKLFWSSVALSTGVYQGRPMPKHLPLPIDARHFDRWLQIFEATARDLCPPVAAEHFIVRARRIAESLELGVANANGVLVGPGERYTRPQPAWKPD</sequence>
<dbReference type="InterPro" id="IPR009050">
    <property type="entry name" value="Globin-like_sf"/>
</dbReference>
<protein>
    <submittedName>
        <fullName evidence="5">Hemoglobin</fullName>
    </submittedName>
</protein>
<accession>A0A7W7N5M9</accession>
<name>A0A7W7N5M9_9CAUL</name>
<evidence type="ECO:0000313" key="5">
    <source>
        <dbReference type="EMBL" id="MBB4799531.1"/>
    </source>
</evidence>
<keyword evidence="4" id="KW-0408">Iron</keyword>
<keyword evidence="6" id="KW-1185">Reference proteome</keyword>
<evidence type="ECO:0000256" key="3">
    <source>
        <dbReference type="ARBA" id="ARBA00022723"/>
    </source>
</evidence>
<comment type="caution">
    <text evidence="5">The sequence shown here is derived from an EMBL/GenBank/DDBJ whole genome shotgun (WGS) entry which is preliminary data.</text>
</comment>
<keyword evidence="2" id="KW-0349">Heme</keyword>
<dbReference type="RefSeq" id="WP_184272958.1">
    <property type="nucleotide sequence ID" value="NZ_JACHKY010000006.1"/>
</dbReference>
<dbReference type="SUPFAM" id="SSF46458">
    <property type="entry name" value="Globin-like"/>
    <property type="match status" value="1"/>
</dbReference>
<reference evidence="5 6" key="1">
    <citation type="submission" date="2020-08" db="EMBL/GenBank/DDBJ databases">
        <title>Functional genomics of gut bacteria from endangered species of beetles.</title>
        <authorList>
            <person name="Carlos-Shanley C."/>
        </authorList>
    </citation>
    <scope>NUCLEOTIDE SEQUENCE [LARGE SCALE GENOMIC DNA]</scope>
    <source>
        <strain evidence="5 6">S00123</strain>
    </source>
</reference>
<dbReference type="GO" id="GO:0046872">
    <property type="term" value="F:metal ion binding"/>
    <property type="evidence" value="ECO:0007669"/>
    <property type="project" value="UniProtKB-KW"/>
</dbReference>
<gene>
    <name evidence="5" type="ORF">HNP32_003289</name>
</gene>